<evidence type="ECO:0000313" key="1">
    <source>
        <dbReference type="EMBL" id="XBH14796.1"/>
    </source>
</evidence>
<proteinExistence type="predicted"/>
<sequence length="438" mass="48457">MSQSVFFSWQSDTVSKVGRNFIEQALNRAVGAINSDLEIQDADRPDTPSLLVDKDTQGVAGSPSIVDTILGKIDGALCFVGDLTFVAQRANGGGVPNPNVMVEYGYVLRALGENRVLSVMNEAYGVPSKENMPFDLAHTRFPVTYKLSADATSGDRNEEVAKLAKILERALRAVLDHHLSTVPEVKPAAFPAKSPGMGKARFRPPISDTDNGTQIGWTEQSFVSTSRALILEDDPAMYLRVFPAQPQNREWTLPELKRMENGPRGLVLLPFQYPTSRFNAEDGVGWYTRKCEDGDPVESESVVIAFTTGEIWSIDTSYLRYCSGKIWLNPIVDWFSEKLEAYGLYLQSLGVEPPFSWIAGFEDIEGRRLGWDAPPGRIMIPGFERPCQAKGFEVAGSYAPGEAAREALRPFFETLCHTSVLLNRRATLFPMLFTAQVD</sequence>
<reference evidence="1" key="1">
    <citation type="submission" date="2023-03" db="EMBL/GenBank/DDBJ databases">
        <title>Edaphobacter sp.</title>
        <authorList>
            <person name="Huber K.J."/>
            <person name="Papendorf J."/>
            <person name="Pilke C."/>
            <person name="Bunk B."/>
            <person name="Sproeer C."/>
            <person name="Pester M."/>
        </authorList>
    </citation>
    <scope>NUCLEOTIDE SEQUENCE</scope>
    <source>
        <strain evidence="1">DSM 109920</strain>
    </source>
</reference>
<dbReference type="EMBL" id="CP121195">
    <property type="protein sequence ID" value="XBH14796.1"/>
    <property type="molecule type" value="Genomic_DNA"/>
</dbReference>
<accession>A0AAU7DBQ6</accession>
<protein>
    <submittedName>
        <fullName evidence="1">Uncharacterized protein</fullName>
    </submittedName>
</protein>
<organism evidence="1">
    <name type="scientific">Edaphobacter paludis</name>
    <dbReference type="NCBI Taxonomy" id="3035702"/>
    <lineage>
        <taxon>Bacteria</taxon>
        <taxon>Pseudomonadati</taxon>
        <taxon>Acidobacteriota</taxon>
        <taxon>Terriglobia</taxon>
        <taxon>Terriglobales</taxon>
        <taxon>Acidobacteriaceae</taxon>
        <taxon>Edaphobacter</taxon>
    </lineage>
</organism>
<name>A0AAU7DBQ6_9BACT</name>
<dbReference type="AlphaFoldDB" id="A0AAU7DBQ6"/>
<dbReference type="RefSeq" id="WP_348270069.1">
    <property type="nucleotide sequence ID" value="NZ_CP121195.1"/>
</dbReference>
<gene>
    <name evidence="1" type="ORF">P8936_06470</name>
</gene>